<accession>B3QT57</accession>
<dbReference type="Pfam" id="PF01408">
    <property type="entry name" value="GFO_IDH_MocA"/>
    <property type="match status" value="1"/>
</dbReference>
<dbReference type="PANTHER" id="PTHR43818">
    <property type="entry name" value="BCDNA.GH03377"/>
    <property type="match status" value="1"/>
</dbReference>
<sequence>MQEKIKVGFIGSGFARATQAPAFALFDEATLFAVASPTARRRERFAADYRIPHAFENWQELIACNPDLICITTPPNTHAEMAIAALEKNVHVICEKPFAMNTTEAENMLRAAETNPLLTIVDHELRLLPAVKWMKKMIAKGTLGDIFSVRAEALFSSRNDPERHWNWWSDRAQGGGALGAVGSHFIDLCHFLIGATESVCAELHQHYPFRPDKNGAPQVVTSDDGFDLMLKFGKDSLAPKKIAVLTATTVESYTAFKFEVSGSLGTLRLLGDGNLYLAQRESAKGGRSTQTAESFCPLQPELDETDRLIASKLQGSALEKQGIFAQAFAHLAHASLKAIREGSRQIEGAATFQDGLHCQKVMDAAHRSAQKQAWETLTLKF</sequence>
<protein>
    <submittedName>
        <fullName evidence="4">Oxidoreductase domain protein</fullName>
    </submittedName>
</protein>
<dbReference type="InterPro" id="IPR036291">
    <property type="entry name" value="NAD(P)-bd_dom_sf"/>
</dbReference>
<dbReference type="PANTHER" id="PTHR43818:SF11">
    <property type="entry name" value="BCDNA.GH03377"/>
    <property type="match status" value="1"/>
</dbReference>
<dbReference type="STRING" id="517418.Ctha_1699"/>
<keyword evidence="5" id="KW-1185">Reference proteome</keyword>
<dbReference type="InterPro" id="IPR050463">
    <property type="entry name" value="Gfo/Idh/MocA_oxidrdct_glycsds"/>
</dbReference>
<dbReference type="Proteomes" id="UP000001208">
    <property type="component" value="Chromosome"/>
</dbReference>
<dbReference type="RefSeq" id="WP_012500240.1">
    <property type="nucleotide sequence ID" value="NC_011026.1"/>
</dbReference>
<gene>
    <name evidence="4" type="ordered locus">Ctha_1699</name>
</gene>
<dbReference type="OrthoDB" id="9815825at2"/>
<evidence type="ECO:0000259" key="3">
    <source>
        <dbReference type="Pfam" id="PF22725"/>
    </source>
</evidence>
<evidence type="ECO:0000259" key="2">
    <source>
        <dbReference type="Pfam" id="PF01408"/>
    </source>
</evidence>
<feature type="domain" description="Gfo/Idh/MocA-like oxidoreductase N-terminal" evidence="2">
    <location>
        <begin position="5"/>
        <end position="123"/>
    </location>
</feature>
<reference evidence="4 5" key="1">
    <citation type="submission" date="2008-06" db="EMBL/GenBank/DDBJ databases">
        <title>Complete sequence of Chloroherpeton thalassium ATCC 35110.</title>
        <authorList>
            <consortium name="US DOE Joint Genome Institute"/>
            <person name="Lucas S."/>
            <person name="Copeland A."/>
            <person name="Lapidus A."/>
            <person name="Glavina del Rio T."/>
            <person name="Dalin E."/>
            <person name="Tice H."/>
            <person name="Bruce D."/>
            <person name="Goodwin L."/>
            <person name="Pitluck S."/>
            <person name="Schmutz J."/>
            <person name="Larimer F."/>
            <person name="Land M."/>
            <person name="Hauser L."/>
            <person name="Kyrpides N."/>
            <person name="Mikhailova N."/>
            <person name="Liu Z."/>
            <person name="Li T."/>
            <person name="Zhao F."/>
            <person name="Overmann J."/>
            <person name="Bryant D.A."/>
            <person name="Richardson P."/>
        </authorList>
    </citation>
    <scope>NUCLEOTIDE SEQUENCE [LARGE SCALE GENOMIC DNA]</scope>
    <source>
        <strain evidence="5">ATCC 35110 / GB-78</strain>
    </source>
</reference>
<organism evidence="4 5">
    <name type="scientific">Chloroherpeton thalassium (strain ATCC 35110 / GB-78)</name>
    <dbReference type="NCBI Taxonomy" id="517418"/>
    <lineage>
        <taxon>Bacteria</taxon>
        <taxon>Pseudomonadati</taxon>
        <taxon>Chlorobiota</taxon>
        <taxon>Chlorobiia</taxon>
        <taxon>Chlorobiales</taxon>
        <taxon>Chloroherpetonaceae</taxon>
        <taxon>Chloroherpeton</taxon>
    </lineage>
</organism>
<dbReference type="AlphaFoldDB" id="B3QT57"/>
<dbReference type="SUPFAM" id="SSF55347">
    <property type="entry name" value="Glyceraldehyde-3-phosphate dehydrogenase-like, C-terminal domain"/>
    <property type="match status" value="1"/>
</dbReference>
<evidence type="ECO:0000313" key="4">
    <source>
        <dbReference type="EMBL" id="ACF14156.1"/>
    </source>
</evidence>
<dbReference type="EMBL" id="CP001100">
    <property type="protein sequence ID" value="ACF14156.1"/>
    <property type="molecule type" value="Genomic_DNA"/>
</dbReference>
<evidence type="ECO:0000256" key="1">
    <source>
        <dbReference type="ARBA" id="ARBA00023002"/>
    </source>
</evidence>
<dbReference type="Gene3D" id="3.30.360.10">
    <property type="entry name" value="Dihydrodipicolinate Reductase, domain 2"/>
    <property type="match status" value="1"/>
</dbReference>
<dbReference type="InterPro" id="IPR055170">
    <property type="entry name" value="GFO_IDH_MocA-like_dom"/>
</dbReference>
<keyword evidence="1" id="KW-0560">Oxidoreductase</keyword>
<dbReference type="InterPro" id="IPR000683">
    <property type="entry name" value="Gfo/Idh/MocA-like_OxRdtase_N"/>
</dbReference>
<dbReference type="Pfam" id="PF22725">
    <property type="entry name" value="GFO_IDH_MocA_C3"/>
    <property type="match status" value="1"/>
</dbReference>
<dbReference type="KEGG" id="cts:Ctha_1699"/>
<dbReference type="eggNOG" id="COG0673">
    <property type="taxonomic scope" value="Bacteria"/>
</dbReference>
<dbReference type="GO" id="GO:0016491">
    <property type="term" value="F:oxidoreductase activity"/>
    <property type="evidence" value="ECO:0007669"/>
    <property type="project" value="UniProtKB-KW"/>
</dbReference>
<dbReference type="HOGENOM" id="CLU_023194_17_2_10"/>
<dbReference type="Gene3D" id="3.40.50.720">
    <property type="entry name" value="NAD(P)-binding Rossmann-like Domain"/>
    <property type="match status" value="1"/>
</dbReference>
<name>B3QT57_CHLT3</name>
<feature type="domain" description="GFO/IDH/MocA-like oxidoreductase" evidence="3">
    <location>
        <begin position="133"/>
        <end position="268"/>
    </location>
</feature>
<dbReference type="GO" id="GO:0000166">
    <property type="term" value="F:nucleotide binding"/>
    <property type="evidence" value="ECO:0007669"/>
    <property type="project" value="InterPro"/>
</dbReference>
<dbReference type="SUPFAM" id="SSF51735">
    <property type="entry name" value="NAD(P)-binding Rossmann-fold domains"/>
    <property type="match status" value="1"/>
</dbReference>
<proteinExistence type="predicted"/>
<evidence type="ECO:0000313" key="5">
    <source>
        <dbReference type="Proteomes" id="UP000001208"/>
    </source>
</evidence>